<sequence>MEKGKVVGNPRLVREFYANAYHKKGAVIDFKVYVRGKFIDYSDREMNRLVEVLRRRTPYQDK</sequence>
<proteinExistence type="predicted"/>
<reference evidence="1 2" key="1">
    <citation type="journal article" date="2018" name="Front. Plant Sci.">
        <title>Red Clover (Trifolium pratense) and Zigzag Clover (T. medium) - A Picture of Genomic Similarities and Differences.</title>
        <authorList>
            <person name="Dluhosova J."/>
            <person name="Istvanek J."/>
            <person name="Nedelnik J."/>
            <person name="Repkova J."/>
        </authorList>
    </citation>
    <scope>NUCLEOTIDE SEQUENCE [LARGE SCALE GENOMIC DNA]</scope>
    <source>
        <strain evidence="2">cv. 10/8</strain>
        <tissue evidence="1">Leaf</tissue>
    </source>
</reference>
<name>A0A392SFV0_9FABA</name>
<dbReference type="AlphaFoldDB" id="A0A392SFV0"/>
<organism evidence="1 2">
    <name type="scientific">Trifolium medium</name>
    <dbReference type="NCBI Taxonomy" id="97028"/>
    <lineage>
        <taxon>Eukaryota</taxon>
        <taxon>Viridiplantae</taxon>
        <taxon>Streptophyta</taxon>
        <taxon>Embryophyta</taxon>
        <taxon>Tracheophyta</taxon>
        <taxon>Spermatophyta</taxon>
        <taxon>Magnoliopsida</taxon>
        <taxon>eudicotyledons</taxon>
        <taxon>Gunneridae</taxon>
        <taxon>Pentapetalae</taxon>
        <taxon>rosids</taxon>
        <taxon>fabids</taxon>
        <taxon>Fabales</taxon>
        <taxon>Fabaceae</taxon>
        <taxon>Papilionoideae</taxon>
        <taxon>50 kb inversion clade</taxon>
        <taxon>NPAAA clade</taxon>
        <taxon>Hologalegina</taxon>
        <taxon>IRL clade</taxon>
        <taxon>Trifolieae</taxon>
        <taxon>Trifolium</taxon>
    </lineage>
</organism>
<accession>A0A392SFV0</accession>
<dbReference type="EMBL" id="LXQA010373572">
    <property type="protein sequence ID" value="MCI47529.1"/>
    <property type="molecule type" value="Genomic_DNA"/>
</dbReference>
<evidence type="ECO:0000313" key="2">
    <source>
        <dbReference type="Proteomes" id="UP000265520"/>
    </source>
</evidence>
<keyword evidence="2" id="KW-1185">Reference proteome</keyword>
<evidence type="ECO:0000313" key="1">
    <source>
        <dbReference type="EMBL" id="MCI47529.1"/>
    </source>
</evidence>
<feature type="non-terminal residue" evidence="1">
    <location>
        <position position="62"/>
    </location>
</feature>
<protein>
    <submittedName>
        <fullName evidence="1">Uncharacterized protein</fullName>
    </submittedName>
</protein>
<comment type="caution">
    <text evidence="1">The sequence shown here is derived from an EMBL/GenBank/DDBJ whole genome shotgun (WGS) entry which is preliminary data.</text>
</comment>
<dbReference type="Proteomes" id="UP000265520">
    <property type="component" value="Unassembled WGS sequence"/>
</dbReference>